<evidence type="ECO:0000313" key="4">
    <source>
        <dbReference type="WBParaSite" id="TTAC_0000755801-mRNA-1"/>
    </source>
</evidence>
<name>A0A0R3X2N1_HYDTA</name>
<accession>A0A0R3X2N1</accession>
<reference evidence="2 3" key="2">
    <citation type="submission" date="2018-11" db="EMBL/GenBank/DDBJ databases">
        <authorList>
            <consortium name="Pathogen Informatics"/>
        </authorList>
    </citation>
    <scope>NUCLEOTIDE SEQUENCE [LARGE SCALE GENOMIC DNA]</scope>
</reference>
<dbReference type="WBParaSite" id="TTAC_0000755801-mRNA-1">
    <property type="protein sequence ID" value="TTAC_0000755801-mRNA-1"/>
    <property type="gene ID" value="TTAC_0000755801"/>
</dbReference>
<dbReference type="STRING" id="6205.A0A0R3X2N1"/>
<protein>
    <submittedName>
        <fullName evidence="4">DUF5726 domain-containing protein</fullName>
    </submittedName>
</protein>
<dbReference type="Proteomes" id="UP000274429">
    <property type="component" value="Unassembled WGS sequence"/>
</dbReference>
<evidence type="ECO:0000313" key="3">
    <source>
        <dbReference type="Proteomes" id="UP000274429"/>
    </source>
</evidence>
<dbReference type="AlphaFoldDB" id="A0A0R3X2N1"/>
<proteinExistence type="predicted"/>
<reference evidence="4" key="1">
    <citation type="submission" date="2017-02" db="UniProtKB">
        <authorList>
            <consortium name="WormBaseParasite"/>
        </authorList>
    </citation>
    <scope>IDENTIFICATION</scope>
</reference>
<evidence type="ECO:0000313" key="2">
    <source>
        <dbReference type="EMBL" id="VDM31940.1"/>
    </source>
</evidence>
<evidence type="ECO:0000259" key="1">
    <source>
        <dbReference type="Pfam" id="PF18996"/>
    </source>
</evidence>
<dbReference type="OrthoDB" id="6153983at2759"/>
<keyword evidence="3" id="KW-1185">Reference proteome</keyword>
<dbReference type="EMBL" id="UYWX01020381">
    <property type="protein sequence ID" value="VDM31940.1"/>
    <property type="molecule type" value="Genomic_DNA"/>
</dbReference>
<organism evidence="4">
    <name type="scientific">Hydatigena taeniaeformis</name>
    <name type="common">Feline tapeworm</name>
    <name type="synonym">Taenia taeniaeformis</name>
    <dbReference type="NCBI Taxonomy" id="6205"/>
    <lineage>
        <taxon>Eukaryota</taxon>
        <taxon>Metazoa</taxon>
        <taxon>Spiralia</taxon>
        <taxon>Lophotrochozoa</taxon>
        <taxon>Platyhelminthes</taxon>
        <taxon>Cestoda</taxon>
        <taxon>Eucestoda</taxon>
        <taxon>Cyclophyllidea</taxon>
        <taxon>Taeniidae</taxon>
        <taxon>Hydatigera</taxon>
    </lineage>
</organism>
<dbReference type="Pfam" id="PF18996">
    <property type="entry name" value="DUF5726"/>
    <property type="match status" value="1"/>
</dbReference>
<feature type="domain" description="DUF5726" evidence="1">
    <location>
        <begin position="43"/>
        <end position="102"/>
    </location>
</feature>
<sequence>MPNKSSATNFLLKSENLGPESRQAVTTLVAASVDIPPFKEGTDFDDWLFFAKADLELYEPARRVPLLVRALPYDLRREAMDAGVSLSSDMEDCCKVLVKLYLSGIHRLQKPEGDLVQLYRPIPPPGTHRKFYHPWSKEPYRVIKALPPTNYIVRNAEIATRHQTAHHNKIRPYTGPPPVGYEDEVYAVPEKEVPAVSRLCSCTFFNIPLNGSEPCNTLLNTFIVQFRPAKTKIRSR</sequence>
<dbReference type="InterPro" id="IPR043784">
    <property type="entry name" value="DUF5726"/>
</dbReference>
<gene>
    <name evidence="2" type="ORF">TTAC_LOCUS7543</name>
</gene>